<organism evidence="2 3">
    <name type="scientific">Proteiniclasticum ruminis</name>
    <dbReference type="NCBI Taxonomy" id="398199"/>
    <lineage>
        <taxon>Bacteria</taxon>
        <taxon>Bacillati</taxon>
        <taxon>Bacillota</taxon>
        <taxon>Clostridia</taxon>
        <taxon>Eubacteriales</taxon>
        <taxon>Clostridiaceae</taxon>
        <taxon>Proteiniclasticum</taxon>
    </lineage>
</organism>
<keyword evidence="1" id="KW-0812">Transmembrane</keyword>
<dbReference type="STRING" id="398199.SAMN05421804_101419"/>
<dbReference type="Proteomes" id="UP000181899">
    <property type="component" value="Unassembled WGS sequence"/>
</dbReference>
<protein>
    <submittedName>
        <fullName evidence="2">Uncharacterized protein</fullName>
    </submittedName>
</protein>
<keyword evidence="1" id="KW-1133">Transmembrane helix</keyword>
<reference evidence="2 3" key="1">
    <citation type="submission" date="2016-10" db="EMBL/GenBank/DDBJ databases">
        <authorList>
            <person name="de Groot N.N."/>
        </authorList>
    </citation>
    <scope>NUCLEOTIDE SEQUENCE [LARGE SCALE GENOMIC DNA]</scope>
    <source>
        <strain evidence="2 3">ML2</strain>
    </source>
</reference>
<sequence>MGNRLKKALENVKPTELEKNRMYQNILHQERLAHEKKGGLKMRNRRSIWMTGAVAALLMLVFSASYFMGKDKGDVLYSSNGVEIKEVSEVKLENTGAGAITMLFTEKDVFTLFDTDAFLGTVEDVKNISMDFDGMVHYRAMAILKVEKVYDGELSPGETVRVMLPGPVDTGQVMGADFNITRAMKPGERGIFLPLKYQNEEVWEENGKVLKMKDVAEYAILDTERFAFMETAEGLLFARDTFPKIMNATSLEEIETYIQEKISQ</sequence>
<dbReference type="RefSeq" id="WP_074910655.1">
    <property type="nucleotide sequence ID" value="NZ_FOVK01000001.1"/>
</dbReference>
<feature type="transmembrane region" description="Helical" evidence="1">
    <location>
        <begin position="47"/>
        <end position="68"/>
    </location>
</feature>
<dbReference type="eggNOG" id="ENOG5032J2Q">
    <property type="taxonomic scope" value="Bacteria"/>
</dbReference>
<keyword evidence="1" id="KW-0472">Membrane</keyword>
<gene>
    <name evidence="2" type="ORF">SAMN04488695_101829</name>
</gene>
<name>A0A1I4YWM3_9CLOT</name>
<evidence type="ECO:0000256" key="1">
    <source>
        <dbReference type="SAM" id="Phobius"/>
    </source>
</evidence>
<accession>A0A1I4YWM3</accession>
<evidence type="ECO:0000313" key="3">
    <source>
        <dbReference type="Proteomes" id="UP000181899"/>
    </source>
</evidence>
<keyword evidence="3" id="KW-1185">Reference proteome</keyword>
<dbReference type="EMBL" id="FOVK01000001">
    <property type="protein sequence ID" value="SFN42414.1"/>
    <property type="molecule type" value="Genomic_DNA"/>
</dbReference>
<evidence type="ECO:0000313" key="2">
    <source>
        <dbReference type="EMBL" id="SFN42414.1"/>
    </source>
</evidence>
<dbReference type="AlphaFoldDB" id="A0A1I4YWM3"/>
<proteinExistence type="predicted"/>